<keyword evidence="2" id="KW-0808">Transferase</keyword>
<evidence type="ECO:0000313" key="4">
    <source>
        <dbReference type="Proteomes" id="UP000243534"/>
    </source>
</evidence>
<protein>
    <submittedName>
        <fullName evidence="3">Glycosyl transferase 2 family protein</fullName>
    </submittedName>
    <submittedName>
        <fullName evidence="2">Glycosyl transferase family 2</fullName>
    </submittedName>
</protein>
<evidence type="ECO:0000313" key="2">
    <source>
        <dbReference type="EMBL" id="OFC62064.1"/>
    </source>
</evidence>
<sequence length="250" mass="28701">MEYIVSIIMPTFNSKLTIVDTLRSVFDQSITDWELIITDDCSIDGTYELLSKISINEPRIKLFANGVNSGAAVSRNNSLSKAKGKFIAFLDSDDLWLPNKLEEQVTFMGDNIDFSFTAYELISDEGKKLNINVDTHQVSPLGYQDMLKKKATLGCSTVILRRAVFPDLTMPLLRTGQDYALWLKILKLDVKAVPYNKVLTQYRIMPGSISRNKFKKSLRQWEIYRRVEGLGVIYSCWCFSFYAWRAVFRK</sequence>
<dbReference type="GO" id="GO:0016758">
    <property type="term" value="F:hexosyltransferase activity"/>
    <property type="evidence" value="ECO:0007669"/>
    <property type="project" value="UniProtKB-ARBA"/>
</dbReference>
<gene>
    <name evidence="3" type="ORF">ACZ87_02097</name>
    <name evidence="2" type="ORF">BBW68_10945</name>
</gene>
<dbReference type="InterPro" id="IPR001173">
    <property type="entry name" value="Glyco_trans_2-like"/>
</dbReference>
<dbReference type="PANTHER" id="PTHR22916:SF3">
    <property type="entry name" value="UDP-GLCNAC:BETAGAL BETA-1,3-N-ACETYLGLUCOSAMINYLTRANSFERASE-LIKE PROTEIN 1"/>
    <property type="match status" value="1"/>
</dbReference>
<evidence type="ECO:0000259" key="1">
    <source>
        <dbReference type="Pfam" id="PF00535"/>
    </source>
</evidence>
<evidence type="ECO:0000313" key="3">
    <source>
        <dbReference type="EMBL" id="RAP71090.1"/>
    </source>
</evidence>
<dbReference type="Gene3D" id="3.90.550.10">
    <property type="entry name" value="Spore Coat Polysaccharide Biosynthesis Protein SpsA, Chain A"/>
    <property type="match status" value="1"/>
</dbReference>
<dbReference type="OrthoDB" id="9802649at2"/>
<dbReference type="PANTHER" id="PTHR22916">
    <property type="entry name" value="GLYCOSYLTRANSFERASE"/>
    <property type="match status" value="1"/>
</dbReference>
<dbReference type="CDD" id="cd00761">
    <property type="entry name" value="Glyco_tranf_GTA_type"/>
    <property type="match status" value="1"/>
</dbReference>
<accession>A0A1E7Z023</accession>
<dbReference type="Proteomes" id="UP000244334">
    <property type="component" value="Unassembled WGS sequence"/>
</dbReference>
<dbReference type="AlphaFoldDB" id="A0A1E7Z023"/>
<reference evidence="3 5" key="2">
    <citation type="submission" date="2018-04" db="EMBL/GenBank/DDBJ databases">
        <title>Genomes of the Obligate Erwinia dacicola and Facultative Enterobacter sp. OLF Endosymbionts of the Olive Fruit fly, Bactrocera oleae.</title>
        <authorList>
            <person name="Estes A.M."/>
            <person name="Hearn D.J."/>
            <person name="Agarwal S."/>
            <person name="Pierson E.A."/>
            <person name="Dunning-Hotopp J.C."/>
        </authorList>
    </citation>
    <scope>NUCLEOTIDE SEQUENCE [LARGE SCALE GENOMIC DNA]</scope>
    <source>
        <strain evidence="3 5">Oroville</strain>
    </source>
</reference>
<organism evidence="2 4">
    <name type="scientific">Candidatus Erwinia dacicola</name>
    <dbReference type="NCBI Taxonomy" id="252393"/>
    <lineage>
        <taxon>Bacteria</taxon>
        <taxon>Pseudomonadati</taxon>
        <taxon>Pseudomonadota</taxon>
        <taxon>Gammaproteobacteria</taxon>
        <taxon>Enterobacterales</taxon>
        <taxon>Erwiniaceae</taxon>
        <taxon>Erwinia</taxon>
    </lineage>
</organism>
<dbReference type="Pfam" id="PF00535">
    <property type="entry name" value="Glycos_transf_2"/>
    <property type="match status" value="1"/>
</dbReference>
<dbReference type="RefSeq" id="WP_070135072.1">
    <property type="nucleotide sequence ID" value="NZ_LJAM02000203.1"/>
</dbReference>
<dbReference type="Proteomes" id="UP000243534">
    <property type="component" value="Unassembled WGS sequence"/>
</dbReference>
<dbReference type="EMBL" id="MAYS01000302">
    <property type="protein sequence ID" value="OFC62064.1"/>
    <property type="molecule type" value="Genomic_DNA"/>
</dbReference>
<evidence type="ECO:0000313" key="5">
    <source>
        <dbReference type="Proteomes" id="UP000244334"/>
    </source>
</evidence>
<comment type="caution">
    <text evidence="2">The sequence shown here is derived from an EMBL/GenBank/DDBJ whole genome shotgun (WGS) entry which is preliminary data.</text>
</comment>
<feature type="domain" description="Glycosyltransferase 2-like" evidence="1">
    <location>
        <begin position="6"/>
        <end position="140"/>
    </location>
</feature>
<dbReference type="InterPro" id="IPR029044">
    <property type="entry name" value="Nucleotide-diphossugar_trans"/>
</dbReference>
<dbReference type="EMBL" id="LJAM02000203">
    <property type="protein sequence ID" value="RAP71090.1"/>
    <property type="molecule type" value="Genomic_DNA"/>
</dbReference>
<dbReference type="SUPFAM" id="SSF53448">
    <property type="entry name" value="Nucleotide-diphospho-sugar transferases"/>
    <property type="match status" value="1"/>
</dbReference>
<keyword evidence="5" id="KW-1185">Reference proteome</keyword>
<proteinExistence type="predicted"/>
<name>A0A1E7Z023_9GAMM</name>
<reference evidence="2 4" key="1">
    <citation type="submission" date="2016-07" db="EMBL/GenBank/DDBJ databases">
        <authorList>
            <person name="Yuval B."/>
        </authorList>
    </citation>
    <scope>NUCLEOTIDE SEQUENCE [LARGE SCALE GENOMIC DNA]</scope>
    <source>
        <strain evidence="2 4">IL</strain>
    </source>
</reference>